<dbReference type="PANTHER" id="PTHR36578">
    <property type="entry name" value="CHROMOSOME 15, WHOLE GENOME SHOTGUN SEQUENCE"/>
    <property type="match status" value="1"/>
</dbReference>
<accession>A0AAV9WVE5</accession>
<dbReference type="Proteomes" id="UP001365542">
    <property type="component" value="Unassembled WGS sequence"/>
</dbReference>
<dbReference type="AlphaFoldDB" id="A0AAV9WVE5"/>
<feature type="chain" id="PRO_5043429576" description="Apple domain-containing protein" evidence="1">
    <location>
        <begin position="19"/>
        <end position="296"/>
    </location>
</feature>
<reference evidence="2 3" key="1">
    <citation type="submission" date="2019-10" db="EMBL/GenBank/DDBJ databases">
        <authorList>
            <person name="Palmer J.M."/>
        </authorList>
    </citation>
    <scope>NUCLEOTIDE SEQUENCE [LARGE SCALE GENOMIC DNA]</scope>
    <source>
        <strain evidence="2 3">TWF694</strain>
    </source>
</reference>
<proteinExistence type="predicted"/>
<evidence type="ECO:0008006" key="4">
    <source>
        <dbReference type="Google" id="ProtNLM"/>
    </source>
</evidence>
<keyword evidence="1" id="KW-0732">Signal</keyword>
<name>A0AAV9WVE5_9PEZI</name>
<organism evidence="2 3">
    <name type="scientific">Orbilia ellipsospora</name>
    <dbReference type="NCBI Taxonomy" id="2528407"/>
    <lineage>
        <taxon>Eukaryota</taxon>
        <taxon>Fungi</taxon>
        <taxon>Dikarya</taxon>
        <taxon>Ascomycota</taxon>
        <taxon>Pezizomycotina</taxon>
        <taxon>Orbiliomycetes</taxon>
        <taxon>Orbiliales</taxon>
        <taxon>Orbiliaceae</taxon>
        <taxon>Orbilia</taxon>
    </lineage>
</organism>
<keyword evidence="3" id="KW-1185">Reference proteome</keyword>
<dbReference type="PANTHER" id="PTHR36578:SF1">
    <property type="entry name" value="APPLE DOMAIN-CONTAINING PROTEIN"/>
    <property type="match status" value="1"/>
</dbReference>
<gene>
    <name evidence="2" type="ORF">TWF694_005503</name>
</gene>
<evidence type="ECO:0000313" key="2">
    <source>
        <dbReference type="EMBL" id="KAK6525364.1"/>
    </source>
</evidence>
<dbReference type="EMBL" id="JAVHJO010000017">
    <property type="protein sequence ID" value="KAK6525364.1"/>
    <property type="molecule type" value="Genomic_DNA"/>
</dbReference>
<comment type="caution">
    <text evidence="2">The sequence shown here is derived from an EMBL/GenBank/DDBJ whole genome shotgun (WGS) entry which is preliminary data.</text>
</comment>
<sequence length="296" mass="31250">MKVSIVAASISLLASVQSIPTPSSVNGAISKRLNELGNSGVKVAFEITVANFNAAFNRVSKRGVASDSFVKVFDNAVGATQSAGCLGITALSTYDVDACASKCLANSNCVFFNLYDDVQSNGKIHKCALYSEASTMARATYYGGGYKTRATSAISRSTGYKKKSLQPTVPRFQSLCYGSAAIDAPPGSTTYMGVFFTFTSASACAAACVATTAYNEEHAAVGHTYQPCNFFQFYDVYRDGVLFQKACTFYSIPYGAKYATNHGAPRDGHTYTIGESCGYTANTLVGVNGLATKKAS</sequence>
<protein>
    <recommendedName>
        <fullName evidence="4">Apple domain-containing protein</fullName>
    </recommendedName>
</protein>
<evidence type="ECO:0000313" key="3">
    <source>
        <dbReference type="Proteomes" id="UP001365542"/>
    </source>
</evidence>
<evidence type="ECO:0000256" key="1">
    <source>
        <dbReference type="SAM" id="SignalP"/>
    </source>
</evidence>
<feature type="signal peptide" evidence="1">
    <location>
        <begin position="1"/>
        <end position="18"/>
    </location>
</feature>